<dbReference type="SUPFAM" id="SSF82549">
    <property type="entry name" value="DAK1/DegV-like"/>
    <property type="match status" value="1"/>
</dbReference>
<dbReference type="PANTHER" id="PTHR33434">
    <property type="entry name" value="DEGV DOMAIN-CONTAINING PROTEIN DR_1986-RELATED"/>
    <property type="match status" value="1"/>
</dbReference>
<dbReference type="RefSeq" id="WP_148953432.1">
    <property type="nucleotide sequence ID" value="NZ_VTEG01000003.1"/>
</dbReference>
<dbReference type="GO" id="GO:0008289">
    <property type="term" value="F:lipid binding"/>
    <property type="evidence" value="ECO:0007669"/>
    <property type="project" value="UniProtKB-KW"/>
</dbReference>
<proteinExistence type="predicted"/>
<evidence type="ECO:0000313" key="2">
    <source>
        <dbReference type="EMBL" id="TYS00364.1"/>
    </source>
</evidence>
<dbReference type="Gene3D" id="3.30.1180.10">
    <property type="match status" value="1"/>
</dbReference>
<dbReference type="PANTHER" id="PTHR33434:SF2">
    <property type="entry name" value="FATTY ACID-BINDING PROTEIN TM_1468"/>
    <property type="match status" value="1"/>
</dbReference>
<protein>
    <submittedName>
        <fullName evidence="2">DegV family protein</fullName>
    </submittedName>
</protein>
<dbReference type="Pfam" id="PF02645">
    <property type="entry name" value="DegV"/>
    <property type="match status" value="1"/>
</dbReference>
<gene>
    <name evidence="2" type="ORF">FZC84_07430</name>
</gene>
<dbReference type="NCBIfam" id="TIGR00762">
    <property type="entry name" value="DegV"/>
    <property type="match status" value="1"/>
</dbReference>
<dbReference type="InterPro" id="IPR003797">
    <property type="entry name" value="DegV"/>
</dbReference>
<dbReference type="PROSITE" id="PS51482">
    <property type="entry name" value="DEGV"/>
    <property type="match status" value="1"/>
</dbReference>
<keyword evidence="1" id="KW-0446">Lipid-binding</keyword>
<reference evidence="2 3" key="1">
    <citation type="submission" date="2019-08" db="EMBL/GenBank/DDBJ databases">
        <title>Bacillus genomes from the desert of Cuatro Cienegas, Coahuila.</title>
        <authorList>
            <person name="Olmedo-Alvarez G."/>
        </authorList>
    </citation>
    <scope>NUCLEOTIDE SEQUENCE [LARGE SCALE GENOMIC DNA]</scope>
    <source>
        <strain evidence="2 3">CH128b_4D</strain>
    </source>
</reference>
<sequence>MKKIAWITDSTAYITESLKNNKDVFVLPLSIIFGEKAYEDGVDLTTEELYEKINNEKEIPKTSQPSVGKTAEVFNSLKENYDAAIAVHISGKLSGTLEATRSAAEIADFSVEVIDSKSMSYAITSLLLSGIEQAKTETDYKKIAEDLRAEAEKHENLILLGSLEQFYKGGRMSGTQFLLGNLLKIKPIIRINPSGEFMLSEKVRSEKKATKRILELFDDSYTKFNVYEIQILHGNVPARAEEIKEELLSKYPELKIVTGEISSTIAVHAGEGTVGLMWQNNPGNE</sequence>
<dbReference type="Proteomes" id="UP000325182">
    <property type="component" value="Unassembled WGS sequence"/>
</dbReference>
<accession>A0A5D4MG93</accession>
<dbReference type="InterPro" id="IPR050270">
    <property type="entry name" value="DegV_domain_contain"/>
</dbReference>
<dbReference type="InterPro" id="IPR043168">
    <property type="entry name" value="DegV_C"/>
</dbReference>
<dbReference type="EMBL" id="VTEG01000003">
    <property type="protein sequence ID" value="TYS00364.1"/>
    <property type="molecule type" value="Genomic_DNA"/>
</dbReference>
<dbReference type="AlphaFoldDB" id="A0A5D4MG93"/>
<name>A0A5D4MG93_9BACI</name>
<dbReference type="Gene3D" id="3.40.50.10170">
    <property type="match status" value="1"/>
</dbReference>
<evidence type="ECO:0000313" key="3">
    <source>
        <dbReference type="Proteomes" id="UP000325182"/>
    </source>
</evidence>
<evidence type="ECO:0000256" key="1">
    <source>
        <dbReference type="ARBA" id="ARBA00023121"/>
    </source>
</evidence>
<comment type="caution">
    <text evidence="2">The sequence shown here is derived from an EMBL/GenBank/DDBJ whole genome shotgun (WGS) entry which is preliminary data.</text>
</comment>
<organism evidence="2 3">
    <name type="scientific">Rossellomorea vietnamensis</name>
    <dbReference type="NCBI Taxonomy" id="218284"/>
    <lineage>
        <taxon>Bacteria</taxon>
        <taxon>Bacillati</taxon>
        <taxon>Bacillota</taxon>
        <taxon>Bacilli</taxon>
        <taxon>Bacillales</taxon>
        <taxon>Bacillaceae</taxon>
        <taxon>Rossellomorea</taxon>
    </lineage>
</organism>